<dbReference type="EC" id="5.4.99.12" evidence="4"/>
<dbReference type="HAMAP" id="MF_00171">
    <property type="entry name" value="TruA"/>
    <property type="match status" value="1"/>
</dbReference>
<dbReference type="CDD" id="cd02570">
    <property type="entry name" value="PseudoU_synth_EcTruA"/>
    <property type="match status" value="1"/>
</dbReference>
<comment type="function">
    <text evidence="4">Formation of pseudouridine at positions 38, 39 and 40 in the anticodon stem and loop of transfer RNAs.</text>
</comment>
<keyword evidence="8" id="KW-1185">Reference proteome</keyword>
<evidence type="ECO:0000256" key="3">
    <source>
        <dbReference type="ARBA" id="ARBA00023235"/>
    </source>
</evidence>
<dbReference type="InterPro" id="IPR020103">
    <property type="entry name" value="PsdUridine_synth_cat_dom_sf"/>
</dbReference>
<feature type="active site" description="Nucleophile" evidence="4">
    <location>
        <position position="64"/>
    </location>
</feature>
<dbReference type="Pfam" id="PF01416">
    <property type="entry name" value="PseudoU_synth_1"/>
    <property type="match status" value="1"/>
</dbReference>
<dbReference type="Proteomes" id="UP000321155">
    <property type="component" value="Unassembled WGS sequence"/>
</dbReference>
<dbReference type="PANTHER" id="PTHR11142:SF0">
    <property type="entry name" value="TRNA PSEUDOURIDINE SYNTHASE-LIKE 1"/>
    <property type="match status" value="1"/>
</dbReference>
<dbReference type="EMBL" id="BJZR01000069">
    <property type="protein sequence ID" value="GEO92900.1"/>
    <property type="molecule type" value="Genomic_DNA"/>
</dbReference>
<accession>A0ABQ0X698</accession>
<dbReference type="InterPro" id="IPR020095">
    <property type="entry name" value="PsdUridine_synth_TruA_C"/>
</dbReference>
<comment type="caution">
    <text evidence="4">Lacks conserved residue(s) required for the propagation of feature annotation.</text>
</comment>
<dbReference type="SUPFAM" id="SSF55120">
    <property type="entry name" value="Pseudouridine synthase"/>
    <property type="match status" value="1"/>
</dbReference>
<protein>
    <recommendedName>
        <fullName evidence="4">tRNA pseudouridine synthase A</fullName>
        <ecNumber evidence="4">5.4.99.12</ecNumber>
    </recommendedName>
    <alternativeName>
        <fullName evidence="4">tRNA pseudouridine(38-40) synthase</fullName>
    </alternativeName>
    <alternativeName>
        <fullName evidence="4">tRNA pseudouridylate synthase I</fullName>
    </alternativeName>
    <alternativeName>
        <fullName evidence="4">tRNA-uridine isomerase I</fullName>
    </alternativeName>
</protein>
<comment type="similarity">
    <text evidence="1 4 5">Belongs to the tRNA pseudouridine synthase TruA family.</text>
</comment>
<comment type="catalytic activity">
    <reaction evidence="4 5">
        <text>uridine(38/39/40) in tRNA = pseudouridine(38/39/40) in tRNA</text>
        <dbReference type="Rhea" id="RHEA:22376"/>
        <dbReference type="Rhea" id="RHEA-COMP:10085"/>
        <dbReference type="Rhea" id="RHEA-COMP:10087"/>
        <dbReference type="ChEBI" id="CHEBI:65314"/>
        <dbReference type="ChEBI" id="CHEBI:65315"/>
        <dbReference type="EC" id="5.4.99.12"/>
    </reaction>
</comment>
<keyword evidence="3 4" id="KW-0413">Isomerase</keyword>
<reference evidence="7 8" key="1">
    <citation type="submission" date="2019-07" db="EMBL/GenBank/DDBJ databases">
        <title>Whole genome shotgun sequence of Kocuria flava NBRC 107626.</title>
        <authorList>
            <person name="Hosoyama A."/>
            <person name="Uohara A."/>
            <person name="Ohji S."/>
            <person name="Ichikawa N."/>
        </authorList>
    </citation>
    <scope>NUCLEOTIDE SEQUENCE [LARGE SCALE GENOMIC DNA]</scope>
    <source>
        <strain evidence="7 8">NBRC 107626</strain>
    </source>
</reference>
<dbReference type="RefSeq" id="WP_169798002.1">
    <property type="nucleotide sequence ID" value="NZ_BJZR01000069.1"/>
</dbReference>
<evidence type="ECO:0000259" key="6">
    <source>
        <dbReference type="Pfam" id="PF01416"/>
    </source>
</evidence>
<dbReference type="PIRSF" id="PIRSF001430">
    <property type="entry name" value="tRNA_psdUrid_synth"/>
    <property type="match status" value="1"/>
</dbReference>
<evidence type="ECO:0000256" key="5">
    <source>
        <dbReference type="RuleBase" id="RU003792"/>
    </source>
</evidence>
<gene>
    <name evidence="4 7" type="primary">truA</name>
    <name evidence="7" type="ORF">KFL01_22060</name>
</gene>
<dbReference type="Gene3D" id="3.30.70.580">
    <property type="entry name" value="Pseudouridine synthase I, catalytic domain, N-terminal subdomain"/>
    <property type="match status" value="1"/>
</dbReference>
<evidence type="ECO:0000256" key="4">
    <source>
        <dbReference type="HAMAP-Rule" id="MF_00171"/>
    </source>
</evidence>
<comment type="subunit">
    <text evidence="4">Homodimer.</text>
</comment>
<feature type="domain" description="Pseudouridine synthase I TruA alpha/beta" evidence="6">
    <location>
        <begin position="183"/>
        <end position="285"/>
    </location>
</feature>
<proteinExistence type="inferred from homology"/>
<dbReference type="InterPro" id="IPR001406">
    <property type="entry name" value="PsdUridine_synth_TruA"/>
</dbReference>
<dbReference type="InterPro" id="IPR020097">
    <property type="entry name" value="PsdUridine_synth_TruA_a/b_dom"/>
</dbReference>
<dbReference type="InterPro" id="IPR020094">
    <property type="entry name" value="TruA/RsuA/RluB/E/F_N"/>
</dbReference>
<evidence type="ECO:0000313" key="8">
    <source>
        <dbReference type="Proteomes" id="UP000321155"/>
    </source>
</evidence>
<feature type="binding site" evidence="4">
    <location>
        <position position="149"/>
    </location>
    <ligand>
        <name>substrate</name>
    </ligand>
</feature>
<comment type="caution">
    <text evidence="7">The sequence shown here is derived from an EMBL/GenBank/DDBJ whole genome shotgun (WGS) entry which is preliminary data.</text>
</comment>
<organism evidence="7 8">
    <name type="scientific">Kocuria flava</name>
    <dbReference type="NCBI Taxonomy" id="446860"/>
    <lineage>
        <taxon>Bacteria</taxon>
        <taxon>Bacillati</taxon>
        <taxon>Actinomycetota</taxon>
        <taxon>Actinomycetes</taxon>
        <taxon>Micrococcales</taxon>
        <taxon>Micrococcaceae</taxon>
        <taxon>Kocuria</taxon>
    </lineage>
</organism>
<evidence type="ECO:0000256" key="2">
    <source>
        <dbReference type="ARBA" id="ARBA00022694"/>
    </source>
</evidence>
<name>A0ABQ0X698_9MICC</name>
<dbReference type="Gene3D" id="3.30.70.660">
    <property type="entry name" value="Pseudouridine synthase I, catalytic domain, C-terminal subdomain"/>
    <property type="match status" value="1"/>
</dbReference>
<dbReference type="PANTHER" id="PTHR11142">
    <property type="entry name" value="PSEUDOURIDYLATE SYNTHASE"/>
    <property type="match status" value="1"/>
</dbReference>
<sequence>MTALPAAGPDPHAVRVRLDLAYDGAPFSGWARQPGRPTVQGALEDALALLVRRPVRVVVAGRTDAGVHARGQVVHLDLGAAEWTGLARGRAEDPGDALVRRLTGTLGHVLGRGRRAAGLAECPGAVVVRSAREAPPGFDARFSAVARRYSYRIDDGAGGLDPLTRHLTWWTPDVLDVPAMAAALQELLGLHDFLAFCRPREGATTVREVLAASVERDPAGLVVLGLEADAFCHHMVRSVVGAAVRVGAGREATGWLGERLADRVRDARILMAPPHPLVLEEVRYPEDAAVAERARATRARRDPAQPPPA</sequence>
<keyword evidence="2 4" id="KW-0819">tRNA processing</keyword>
<evidence type="ECO:0000313" key="7">
    <source>
        <dbReference type="EMBL" id="GEO92900.1"/>
    </source>
</evidence>
<evidence type="ECO:0000256" key="1">
    <source>
        <dbReference type="ARBA" id="ARBA00009375"/>
    </source>
</evidence>